<accession>A0A067PGT1</accession>
<sequence length="73" mass="7911">NPPVVRSIKQCPPASTAFTGRKDILLKLEEYFTSTSLSIGQKVFVLYGLGGAGKTQIARKFIEQNQSGPASLR</sequence>
<evidence type="ECO:0008006" key="3">
    <source>
        <dbReference type="Google" id="ProtNLM"/>
    </source>
</evidence>
<dbReference type="InParanoid" id="A0A067PGT1"/>
<dbReference type="OrthoDB" id="3258722at2759"/>
<proteinExistence type="predicted"/>
<gene>
    <name evidence="1" type="ORF">JAAARDRAFT_136263</name>
</gene>
<dbReference type="EMBL" id="KL197731">
    <property type="protein sequence ID" value="KDQ53979.1"/>
    <property type="molecule type" value="Genomic_DNA"/>
</dbReference>
<dbReference type="HOGENOM" id="CLU_205456_0_0_1"/>
<feature type="non-terminal residue" evidence="1">
    <location>
        <position position="1"/>
    </location>
</feature>
<evidence type="ECO:0000313" key="1">
    <source>
        <dbReference type="EMBL" id="KDQ53979.1"/>
    </source>
</evidence>
<dbReference type="SUPFAM" id="SSF52540">
    <property type="entry name" value="P-loop containing nucleoside triphosphate hydrolases"/>
    <property type="match status" value="1"/>
</dbReference>
<dbReference type="Gene3D" id="3.40.50.300">
    <property type="entry name" value="P-loop containing nucleotide triphosphate hydrolases"/>
    <property type="match status" value="1"/>
</dbReference>
<protein>
    <recommendedName>
        <fullName evidence="3">Orc1-like AAA ATPase domain-containing protein</fullName>
    </recommendedName>
</protein>
<dbReference type="InterPro" id="IPR027417">
    <property type="entry name" value="P-loop_NTPase"/>
</dbReference>
<organism evidence="1 2">
    <name type="scientific">Jaapia argillacea MUCL 33604</name>
    <dbReference type="NCBI Taxonomy" id="933084"/>
    <lineage>
        <taxon>Eukaryota</taxon>
        <taxon>Fungi</taxon>
        <taxon>Dikarya</taxon>
        <taxon>Basidiomycota</taxon>
        <taxon>Agaricomycotina</taxon>
        <taxon>Agaricomycetes</taxon>
        <taxon>Agaricomycetidae</taxon>
        <taxon>Jaapiales</taxon>
        <taxon>Jaapiaceae</taxon>
        <taxon>Jaapia</taxon>
    </lineage>
</organism>
<name>A0A067PGT1_9AGAM</name>
<reference evidence="2" key="1">
    <citation type="journal article" date="2014" name="Proc. Natl. Acad. Sci. U.S.A.">
        <title>Extensive sampling of basidiomycete genomes demonstrates inadequacy of the white-rot/brown-rot paradigm for wood decay fungi.</title>
        <authorList>
            <person name="Riley R."/>
            <person name="Salamov A.A."/>
            <person name="Brown D.W."/>
            <person name="Nagy L.G."/>
            <person name="Floudas D."/>
            <person name="Held B.W."/>
            <person name="Levasseur A."/>
            <person name="Lombard V."/>
            <person name="Morin E."/>
            <person name="Otillar R."/>
            <person name="Lindquist E.A."/>
            <person name="Sun H."/>
            <person name="LaButti K.M."/>
            <person name="Schmutz J."/>
            <person name="Jabbour D."/>
            <person name="Luo H."/>
            <person name="Baker S.E."/>
            <person name="Pisabarro A.G."/>
            <person name="Walton J.D."/>
            <person name="Blanchette R.A."/>
            <person name="Henrissat B."/>
            <person name="Martin F."/>
            <person name="Cullen D."/>
            <person name="Hibbett D.S."/>
            <person name="Grigoriev I.V."/>
        </authorList>
    </citation>
    <scope>NUCLEOTIDE SEQUENCE [LARGE SCALE GENOMIC DNA]</scope>
    <source>
        <strain evidence="2">MUCL 33604</strain>
    </source>
</reference>
<dbReference type="AlphaFoldDB" id="A0A067PGT1"/>
<dbReference type="STRING" id="933084.A0A067PGT1"/>
<keyword evidence="2" id="KW-1185">Reference proteome</keyword>
<dbReference type="Proteomes" id="UP000027265">
    <property type="component" value="Unassembled WGS sequence"/>
</dbReference>
<evidence type="ECO:0000313" key="2">
    <source>
        <dbReference type="Proteomes" id="UP000027265"/>
    </source>
</evidence>